<evidence type="ECO:0000256" key="1">
    <source>
        <dbReference type="ARBA" id="ARBA00011009"/>
    </source>
</evidence>
<evidence type="ECO:0000256" key="4">
    <source>
        <dbReference type="ARBA" id="ARBA00048683"/>
    </source>
</evidence>
<feature type="domain" description="Glycerol-3-phosphate dehydrogenase NAD-dependent N-terminal" evidence="8">
    <location>
        <begin position="37"/>
        <end position="202"/>
    </location>
</feature>
<dbReference type="InterPro" id="IPR017751">
    <property type="entry name" value="G3P_DH_NAD-dep_euk"/>
</dbReference>
<evidence type="ECO:0000259" key="9">
    <source>
        <dbReference type="Pfam" id="PF07479"/>
    </source>
</evidence>
<dbReference type="EMBL" id="JBEVYD010000005">
    <property type="protein sequence ID" value="KAL3233013.1"/>
    <property type="molecule type" value="Genomic_DNA"/>
</dbReference>
<dbReference type="Gene3D" id="3.40.50.720">
    <property type="entry name" value="NAD(P)-binding Rossmann-like Domain"/>
    <property type="match status" value="1"/>
</dbReference>
<dbReference type="InterPro" id="IPR008927">
    <property type="entry name" value="6-PGluconate_DH-like_C_sf"/>
</dbReference>
<evidence type="ECO:0000256" key="3">
    <source>
        <dbReference type="ARBA" id="ARBA00023027"/>
    </source>
</evidence>
<dbReference type="SUPFAM" id="SSF48179">
    <property type="entry name" value="6-phosphogluconate dehydrogenase C-terminal domain-like"/>
    <property type="match status" value="1"/>
</dbReference>
<dbReference type="EC" id="1.1.1.8" evidence="6"/>
<evidence type="ECO:0000313" key="11">
    <source>
        <dbReference type="Proteomes" id="UP001623330"/>
    </source>
</evidence>
<gene>
    <name evidence="10" type="ORF">RNJ44_04929</name>
</gene>
<dbReference type="InterPro" id="IPR011128">
    <property type="entry name" value="G3P_DH_NAD-dep_N"/>
</dbReference>
<dbReference type="Proteomes" id="UP001623330">
    <property type="component" value="Unassembled WGS sequence"/>
</dbReference>
<dbReference type="InterPro" id="IPR006168">
    <property type="entry name" value="G3P_DH_NAD-dep"/>
</dbReference>
<dbReference type="PANTHER" id="PTHR11728:SF8">
    <property type="entry name" value="GLYCEROL-3-PHOSPHATE DEHYDROGENASE [NAD(+)]-RELATED"/>
    <property type="match status" value="1"/>
</dbReference>
<name>A0ABR4NWF6_9SACH</name>
<dbReference type="InterPro" id="IPR013328">
    <property type="entry name" value="6PGD_dom2"/>
</dbReference>
<organism evidence="10 11">
    <name type="scientific">Nakaseomyces bracarensis</name>
    <dbReference type="NCBI Taxonomy" id="273131"/>
    <lineage>
        <taxon>Eukaryota</taxon>
        <taxon>Fungi</taxon>
        <taxon>Dikarya</taxon>
        <taxon>Ascomycota</taxon>
        <taxon>Saccharomycotina</taxon>
        <taxon>Saccharomycetes</taxon>
        <taxon>Saccharomycetales</taxon>
        <taxon>Saccharomycetaceae</taxon>
        <taxon>Nakaseomyces</taxon>
    </lineage>
</organism>
<dbReference type="NCBIfam" id="TIGR03376">
    <property type="entry name" value="glycerol3P_DH"/>
    <property type="match status" value="1"/>
</dbReference>
<evidence type="ECO:0000256" key="7">
    <source>
        <dbReference type="SAM" id="MobiDB-lite"/>
    </source>
</evidence>
<dbReference type="PANTHER" id="PTHR11728">
    <property type="entry name" value="GLYCEROL-3-PHOSPHATE DEHYDROGENASE"/>
    <property type="match status" value="1"/>
</dbReference>
<accession>A0ABR4NWF6</accession>
<feature type="region of interest" description="Disordered" evidence="7">
    <location>
        <begin position="1"/>
        <end position="21"/>
    </location>
</feature>
<sequence length="392" mass="43095">MSSAAQRLNQTSQILDNSNLRRSQSSTSLKAVDHPFKVAVIGSGNWGTTIAKVVAENTGLNPQLFISRVDMWVFEEKIEGRNLTEIINTEHENVKYLPGIKLPENLVANPNLVDTVKGCDIIIFNIPHQFLSRIVNNLKGVVEPHVRAISCLKGFEVGKKGVQLLSSYVTEELGIQCGALSGANLAPEVAKEHWSETTVAYHIPKDYRGEGKDVDHKLLKALFHRPYFHVNVIEDVAGISIAGALKNVVALGCGFVEGLGWGNNAAAAIQRVGLGEIIKFGQMFFPESRVQTYYQESAGVADLITTCSGGRNVRVAKFMAKSGKSALEAEKELLNGQSAQGIITCKEVHEWLETCEMTHEFPLFEAVYQIVYNNVPMQNLPDMIEELECIAD</sequence>
<evidence type="ECO:0000259" key="8">
    <source>
        <dbReference type="Pfam" id="PF01210"/>
    </source>
</evidence>
<dbReference type="Gene3D" id="1.10.1040.10">
    <property type="entry name" value="N-(1-d-carboxylethyl)-l-norvaline Dehydrogenase, domain 2"/>
    <property type="match status" value="1"/>
</dbReference>
<evidence type="ECO:0000256" key="2">
    <source>
        <dbReference type="ARBA" id="ARBA00023002"/>
    </source>
</evidence>
<dbReference type="Pfam" id="PF07479">
    <property type="entry name" value="NAD_Gly3P_dh_C"/>
    <property type="match status" value="1"/>
</dbReference>
<comment type="catalytic activity">
    <reaction evidence="4 6">
        <text>sn-glycerol 3-phosphate + NAD(+) = dihydroxyacetone phosphate + NADH + H(+)</text>
        <dbReference type="Rhea" id="RHEA:11092"/>
        <dbReference type="ChEBI" id="CHEBI:15378"/>
        <dbReference type="ChEBI" id="CHEBI:57540"/>
        <dbReference type="ChEBI" id="CHEBI:57597"/>
        <dbReference type="ChEBI" id="CHEBI:57642"/>
        <dbReference type="ChEBI" id="CHEBI:57945"/>
        <dbReference type="EC" id="1.1.1.8"/>
    </reaction>
</comment>
<evidence type="ECO:0000313" key="10">
    <source>
        <dbReference type="EMBL" id="KAL3233013.1"/>
    </source>
</evidence>
<evidence type="ECO:0000256" key="5">
    <source>
        <dbReference type="RuleBase" id="RU000437"/>
    </source>
</evidence>
<protein>
    <recommendedName>
        <fullName evidence="6">Glycerol-3-phosphate dehydrogenase [NAD(+)]</fullName>
        <ecNumber evidence="6">1.1.1.8</ecNumber>
    </recommendedName>
</protein>
<dbReference type="Pfam" id="PF01210">
    <property type="entry name" value="NAD_Gly3P_dh_N"/>
    <property type="match status" value="1"/>
</dbReference>
<reference evidence="10 11" key="1">
    <citation type="submission" date="2024-05" db="EMBL/GenBank/DDBJ databases">
        <title>Long read based assembly of the Candida bracarensis genome reveals expanded adhesin content.</title>
        <authorList>
            <person name="Marcet-Houben M."/>
            <person name="Ksiezopolska E."/>
            <person name="Gabaldon T."/>
        </authorList>
    </citation>
    <scope>NUCLEOTIDE SEQUENCE [LARGE SCALE GENOMIC DNA]</scope>
    <source>
        <strain evidence="10 11">CBM6</strain>
    </source>
</reference>
<comment type="similarity">
    <text evidence="1 5">Belongs to the NAD-dependent glycerol-3-phosphate dehydrogenase family.</text>
</comment>
<dbReference type="SUPFAM" id="SSF51735">
    <property type="entry name" value="NAD(P)-binding Rossmann-fold domains"/>
    <property type="match status" value="1"/>
</dbReference>
<dbReference type="InterPro" id="IPR006109">
    <property type="entry name" value="G3P_DH_NAD-dep_C"/>
</dbReference>
<keyword evidence="2 5" id="KW-0560">Oxidoreductase</keyword>
<keyword evidence="11" id="KW-1185">Reference proteome</keyword>
<keyword evidence="3 5" id="KW-0520">NAD</keyword>
<dbReference type="PROSITE" id="PS00957">
    <property type="entry name" value="NAD_G3PDH"/>
    <property type="match status" value="1"/>
</dbReference>
<evidence type="ECO:0000256" key="6">
    <source>
        <dbReference type="RuleBase" id="RU361243"/>
    </source>
</evidence>
<feature type="domain" description="Glycerol-3-phosphate dehydrogenase NAD-dependent C-terminal" evidence="9">
    <location>
        <begin position="235"/>
        <end position="380"/>
    </location>
</feature>
<comment type="caution">
    <text evidence="10">The sequence shown here is derived from an EMBL/GenBank/DDBJ whole genome shotgun (WGS) entry which is preliminary data.</text>
</comment>
<dbReference type="PRINTS" id="PR00077">
    <property type="entry name" value="GPDHDRGNASE"/>
</dbReference>
<dbReference type="PIRSF" id="PIRSF000114">
    <property type="entry name" value="Glycerol-3-P_dh"/>
    <property type="match status" value="1"/>
</dbReference>
<dbReference type="InterPro" id="IPR036291">
    <property type="entry name" value="NAD(P)-bd_dom_sf"/>
</dbReference>
<proteinExistence type="inferred from homology"/>